<keyword evidence="2" id="KW-1185">Reference proteome</keyword>
<protein>
    <submittedName>
        <fullName evidence="1">YbjN domain-containing protein</fullName>
    </submittedName>
</protein>
<dbReference type="Proteomes" id="UP000676386">
    <property type="component" value="Unassembled WGS sequence"/>
</dbReference>
<dbReference type="Pfam" id="PF10722">
    <property type="entry name" value="YbjN"/>
    <property type="match status" value="1"/>
</dbReference>
<name>A0ABS5IU02_9BACT</name>
<proteinExistence type="predicted"/>
<dbReference type="RefSeq" id="WP_211971437.1">
    <property type="nucleotide sequence ID" value="NZ_CBFHAM010000005.1"/>
</dbReference>
<accession>A0ABS5IU02</accession>
<sequence>MNDLANTIIDYFHEKGWPLQQHATEPIYRFNYETKNGSWACFIRINEHLKQVICLSVLPDKIPADKFPAITEFITRANWGLNIGNFEFDFDDGELRYKTSIDTSKGDLTIELLDPLIMANLVVTDDYLPGIKLVVAGEQTPSDAVKSVRTDINKFDFRF</sequence>
<evidence type="ECO:0000313" key="1">
    <source>
        <dbReference type="EMBL" id="MBS0026320.1"/>
    </source>
</evidence>
<comment type="caution">
    <text evidence="1">The sequence shown here is derived from an EMBL/GenBank/DDBJ whole genome shotgun (WGS) entry which is preliminary data.</text>
</comment>
<dbReference type="EMBL" id="JAGTXB010000001">
    <property type="protein sequence ID" value="MBS0026320.1"/>
    <property type="molecule type" value="Genomic_DNA"/>
</dbReference>
<dbReference type="InterPro" id="IPR019660">
    <property type="entry name" value="Put_sensory_transdc_reg_YbjN"/>
</dbReference>
<evidence type="ECO:0000313" key="2">
    <source>
        <dbReference type="Proteomes" id="UP000676386"/>
    </source>
</evidence>
<reference evidence="1 2" key="1">
    <citation type="submission" date="2021-04" db="EMBL/GenBank/DDBJ databases">
        <title>Chitinophaga sp. nov., isolated from the rhizosphere soil.</title>
        <authorList>
            <person name="He S."/>
        </authorList>
    </citation>
    <scope>NUCLEOTIDE SEQUENCE [LARGE SCALE GENOMIC DNA]</scope>
    <source>
        <strain evidence="1 2">2R12</strain>
    </source>
</reference>
<gene>
    <name evidence="1" type="ORF">KE626_03245</name>
</gene>
<organism evidence="1 2">
    <name type="scientific">Chitinophaga hostae</name>
    <dbReference type="NCBI Taxonomy" id="2831022"/>
    <lineage>
        <taxon>Bacteria</taxon>
        <taxon>Pseudomonadati</taxon>
        <taxon>Bacteroidota</taxon>
        <taxon>Chitinophagia</taxon>
        <taxon>Chitinophagales</taxon>
        <taxon>Chitinophagaceae</taxon>
        <taxon>Chitinophaga</taxon>
    </lineage>
</organism>